<keyword evidence="2" id="KW-0732">Signal</keyword>
<keyword evidence="4" id="KW-1185">Reference proteome</keyword>
<organism evidence="3 4">
    <name type="scientific">Plantactinospora alkalitolerans</name>
    <dbReference type="NCBI Taxonomy" id="2789879"/>
    <lineage>
        <taxon>Bacteria</taxon>
        <taxon>Bacillati</taxon>
        <taxon>Actinomycetota</taxon>
        <taxon>Actinomycetes</taxon>
        <taxon>Micromonosporales</taxon>
        <taxon>Micromonosporaceae</taxon>
        <taxon>Plantactinospora</taxon>
    </lineage>
</organism>
<evidence type="ECO:0000256" key="2">
    <source>
        <dbReference type="SAM" id="SignalP"/>
    </source>
</evidence>
<accession>A0ABS0H4L2</accession>
<dbReference type="EMBL" id="JADPUN010000257">
    <property type="protein sequence ID" value="MBF9133074.1"/>
    <property type="molecule type" value="Genomic_DNA"/>
</dbReference>
<evidence type="ECO:0000256" key="1">
    <source>
        <dbReference type="SAM" id="MobiDB-lite"/>
    </source>
</evidence>
<feature type="chain" id="PRO_5046073449" evidence="2">
    <location>
        <begin position="26"/>
        <end position="299"/>
    </location>
</feature>
<protein>
    <submittedName>
        <fullName evidence="3">Uncharacterized protein</fullName>
    </submittedName>
</protein>
<proteinExistence type="predicted"/>
<gene>
    <name evidence="3" type="ORF">I0C86_29540</name>
</gene>
<name>A0ABS0H4L2_9ACTN</name>
<comment type="caution">
    <text evidence="3">The sequence shown here is derived from an EMBL/GenBank/DDBJ whole genome shotgun (WGS) entry which is preliminary data.</text>
</comment>
<sequence>MGMRTWRGVRIICVGVVLLLAAACARDGSGSGDDGPGGSGGDSGPADPNGVMLRVEHVGGFVASAARLTRVPIVTIYADGRVITEGPQIAIYPGPALPNLQQQRIPLDEVDRLIGQARAAGVGSAVDLGRPSVTDMPSTRITVSSATGTEVLEAYALSEGGQGAGGLTEAQRNARTELQKLITVLTDLAGTLGPDVVEAAKPYQAEAVAAVAIPWQADDNGIAAPPEVAWPGPALPGSPPSTGLDQGCVDVRGAEATALLGAAAKANARTPWTSGGKRWLVSLRPLLPDEAGCADLSVD</sequence>
<dbReference type="Proteomes" id="UP000638560">
    <property type="component" value="Unassembled WGS sequence"/>
</dbReference>
<feature type="region of interest" description="Disordered" evidence="1">
    <location>
        <begin position="29"/>
        <end position="50"/>
    </location>
</feature>
<feature type="signal peptide" evidence="2">
    <location>
        <begin position="1"/>
        <end position="25"/>
    </location>
</feature>
<evidence type="ECO:0000313" key="3">
    <source>
        <dbReference type="EMBL" id="MBF9133074.1"/>
    </source>
</evidence>
<evidence type="ECO:0000313" key="4">
    <source>
        <dbReference type="Proteomes" id="UP000638560"/>
    </source>
</evidence>
<dbReference type="PROSITE" id="PS51257">
    <property type="entry name" value="PROKAR_LIPOPROTEIN"/>
    <property type="match status" value="1"/>
</dbReference>
<reference evidence="3 4" key="1">
    <citation type="submission" date="2020-11" db="EMBL/GenBank/DDBJ databases">
        <title>A novel isolate from a Black sea contaminated sediment with potential to produce alkanes: Plantactinospora alkalitolerans sp. nov.</title>
        <authorList>
            <person name="Carro L."/>
            <person name="Veyisoglu A."/>
            <person name="Guven K."/>
            <person name="Schumann P."/>
            <person name="Klenk H.-P."/>
            <person name="Sahin N."/>
        </authorList>
    </citation>
    <scope>NUCLEOTIDE SEQUENCE [LARGE SCALE GENOMIC DNA]</scope>
    <source>
        <strain evidence="3 4">S1510</strain>
    </source>
</reference>
<feature type="compositionally biased region" description="Gly residues" evidence="1">
    <location>
        <begin position="29"/>
        <end position="43"/>
    </location>
</feature>